<dbReference type="InterPro" id="IPR027995">
    <property type="entry name" value="Galactosyl_T_N"/>
</dbReference>
<name>A0A2T7P5E4_POMCA</name>
<dbReference type="GO" id="GO:0008378">
    <property type="term" value="F:galactosyltransferase activity"/>
    <property type="evidence" value="ECO:0007669"/>
    <property type="project" value="TreeGrafter"/>
</dbReference>
<comment type="caution">
    <text evidence="3">The sequence shown here is derived from an EMBL/GenBank/DDBJ whole genome shotgun (WGS) entry which is preliminary data.</text>
</comment>
<dbReference type="Proteomes" id="UP000245119">
    <property type="component" value="Linkage Group LG6"/>
</dbReference>
<feature type="domain" description="Galactosyltransferase N-terminal" evidence="2">
    <location>
        <begin position="219"/>
        <end position="355"/>
    </location>
</feature>
<dbReference type="PRINTS" id="PR02050">
    <property type="entry name" value="B14GALTRFASE"/>
</dbReference>
<dbReference type="SUPFAM" id="SSF53448">
    <property type="entry name" value="Nucleotide-diphospho-sugar transferases"/>
    <property type="match status" value="1"/>
</dbReference>
<dbReference type="AlphaFoldDB" id="A0A2T7P5E4"/>
<dbReference type="GO" id="GO:0006688">
    <property type="term" value="P:glycosphingolipid biosynthetic process"/>
    <property type="evidence" value="ECO:0007669"/>
    <property type="project" value="TreeGrafter"/>
</dbReference>
<dbReference type="EMBL" id="PZQS01000006">
    <property type="protein sequence ID" value="PVD28626.1"/>
    <property type="molecule type" value="Genomic_DNA"/>
</dbReference>
<evidence type="ECO:0000256" key="1">
    <source>
        <dbReference type="SAM" id="MobiDB-lite"/>
    </source>
</evidence>
<dbReference type="Pfam" id="PF13733">
    <property type="entry name" value="Glyco_transf_7N"/>
    <property type="match status" value="1"/>
</dbReference>
<evidence type="ECO:0000313" key="4">
    <source>
        <dbReference type="Proteomes" id="UP000245119"/>
    </source>
</evidence>
<gene>
    <name evidence="3" type="ORF">C0Q70_11220</name>
</gene>
<accession>A0A2T7P5E4</accession>
<organism evidence="3 4">
    <name type="scientific">Pomacea canaliculata</name>
    <name type="common">Golden apple snail</name>
    <dbReference type="NCBI Taxonomy" id="400727"/>
    <lineage>
        <taxon>Eukaryota</taxon>
        <taxon>Metazoa</taxon>
        <taxon>Spiralia</taxon>
        <taxon>Lophotrochozoa</taxon>
        <taxon>Mollusca</taxon>
        <taxon>Gastropoda</taxon>
        <taxon>Caenogastropoda</taxon>
        <taxon>Architaenioglossa</taxon>
        <taxon>Ampullarioidea</taxon>
        <taxon>Ampullariidae</taxon>
        <taxon>Pomacea</taxon>
    </lineage>
</organism>
<sequence length="527" mass="58258">MLFIITQVLKYVLLLRPTVPLTRVVLLDVRDRFHCYTSRNASKYTDKLDGGRLPQLRSAVCLANPQRPADDWWSARHGAGRGEGQNQGAASPDGGRAVPTAGRPHHHGARAVVLHVRHPADRATAVLALPVRAAANQAVGAHVDVGNLDFHNAIYTQRVAEIIRSAASAPDMRTAALGVTPFLLAHHQALSRGSSPDSSDTKGRWSHVTRLHDVPRVLCFPIPPRLRGNVSADVNREHETLTLSEVMAAHPDIRAGGEWQPSDCVARYRVAVVIPYRDRLAHLTVLLAHLLPVLKRQQLHFRVFVVEQYGTLTFNKGRIMNAAFKEALKIFDFQCVVFHDVDLIPEDDRNMYTCPIMPRHMSVAIDEMNYRLAYQMLVGGVLNMRMEHYQLDTARGAEDFPTTSEHSALSDDQTQETETHVLGHQAQAAGHGSKAIPAGRPEQRPVLARLHPLGPTVHPHHGGHRKTRYSRRAVGLVAGGNRWGGWEGVLAAAAGQASTTCRHELPFEPENQRQHSDALRDNCCLLA</sequence>
<reference evidence="3 4" key="1">
    <citation type="submission" date="2018-04" db="EMBL/GenBank/DDBJ databases">
        <title>The genome of golden apple snail Pomacea canaliculata provides insight into stress tolerance and invasive adaptation.</title>
        <authorList>
            <person name="Liu C."/>
            <person name="Liu B."/>
            <person name="Ren Y."/>
            <person name="Zhang Y."/>
            <person name="Wang H."/>
            <person name="Li S."/>
            <person name="Jiang F."/>
            <person name="Yin L."/>
            <person name="Zhang G."/>
            <person name="Qian W."/>
            <person name="Fan W."/>
        </authorList>
    </citation>
    <scope>NUCLEOTIDE SEQUENCE [LARGE SCALE GENOMIC DNA]</scope>
    <source>
        <strain evidence="3">SZHN2017</strain>
        <tissue evidence="3">Muscle</tissue>
    </source>
</reference>
<dbReference type="GO" id="GO:0016020">
    <property type="term" value="C:membrane"/>
    <property type="evidence" value="ECO:0007669"/>
    <property type="project" value="GOC"/>
</dbReference>
<feature type="region of interest" description="Disordered" evidence="1">
    <location>
        <begin position="72"/>
        <end position="106"/>
    </location>
</feature>
<evidence type="ECO:0000313" key="3">
    <source>
        <dbReference type="EMBL" id="PVD28626.1"/>
    </source>
</evidence>
<dbReference type="OrthoDB" id="10016069at2759"/>
<proteinExistence type="predicted"/>
<dbReference type="InterPro" id="IPR003859">
    <property type="entry name" value="Galactosyl_T"/>
</dbReference>
<dbReference type="PANTHER" id="PTHR19300">
    <property type="entry name" value="BETA-1,4-GALACTOSYLTRANSFERASE"/>
    <property type="match status" value="1"/>
</dbReference>
<keyword evidence="4" id="KW-1185">Reference proteome</keyword>
<evidence type="ECO:0000259" key="2">
    <source>
        <dbReference type="Pfam" id="PF13733"/>
    </source>
</evidence>
<dbReference type="GO" id="GO:0005794">
    <property type="term" value="C:Golgi apparatus"/>
    <property type="evidence" value="ECO:0007669"/>
    <property type="project" value="TreeGrafter"/>
</dbReference>
<dbReference type="STRING" id="400727.A0A2T7P5E4"/>
<dbReference type="Gene3D" id="3.90.550.10">
    <property type="entry name" value="Spore Coat Polysaccharide Biosynthesis Protein SpsA, Chain A"/>
    <property type="match status" value="1"/>
</dbReference>
<dbReference type="PANTHER" id="PTHR19300:SF46">
    <property type="entry name" value="BETA-1,4-N-ACETYLGALACTOSAMINYLTRANSFERASE"/>
    <property type="match status" value="1"/>
</dbReference>
<protein>
    <recommendedName>
        <fullName evidence="2">Galactosyltransferase N-terminal domain-containing protein</fullName>
    </recommendedName>
</protein>
<dbReference type="InterPro" id="IPR029044">
    <property type="entry name" value="Nucleotide-diphossugar_trans"/>
</dbReference>
<dbReference type="GO" id="GO:0005975">
    <property type="term" value="P:carbohydrate metabolic process"/>
    <property type="evidence" value="ECO:0007669"/>
    <property type="project" value="InterPro"/>
</dbReference>
<dbReference type="GO" id="GO:0033842">
    <property type="term" value="F:N-acetyl-beta-glucosaminyl-derivative 4-beta-N-acetylgalactosaminyltransferase activity"/>
    <property type="evidence" value="ECO:0007669"/>
    <property type="project" value="TreeGrafter"/>
</dbReference>